<dbReference type="KEGG" id="malk:MalAC0309_2672"/>
<reference evidence="3" key="1">
    <citation type="submission" date="2015-12" db="EMBL/GenBank/DDBJ databases">
        <authorList>
            <person name="Shamseldin A."/>
            <person name="Moawad H."/>
            <person name="Abd El-Rahim W.M."/>
            <person name="Sadowsky M.J."/>
        </authorList>
    </citation>
    <scope>NUCLEOTIDE SEQUENCE [LARGE SCALE GENOMIC DNA]</scope>
    <source>
        <strain evidence="3">JAM AC0309</strain>
    </source>
</reference>
<name>A0A0U5CIA4_9MICO</name>
<sequence>MTRTAPGPLLALAIAGAIVGFAADTLLAGQGRPVFVPPVSLAIALVLIAAALLAGAWPVRRAAAGERRIDPFYATRIVVLAKASALGGALLAGACAGILIYLLSRTVVPVGSALTTGAAFVGAAVLLACALVAEHFCSVPPPSDDDDADAAPAAG</sequence>
<evidence type="ECO:0000256" key="1">
    <source>
        <dbReference type="SAM" id="Phobius"/>
    </source>
</evidence>
<dbReference type="AlphaFoldDB" id="A0A0U5CIA4"/>
<feature type="transmembrane region" description="Helical" evidence="1">
    <location>
        <begin position="110"/>
        <end position="133"/>
    </location>
</feature>
<keyword evidence="1" id="KW-0472">Membrane</keyword>
<keyword evidence="1" id="KW-1133">Transmembrane helix</keyword>
<dbReference type="RefSeq" id="WP_096423204.1">
    <property type="nucleotide sequence ID" value="NZ_AP017315.1"/>
</dbReference>
<feature type="transmembrane region" description="Helical" evidence="1">
    <location>
        <begin position="79"/>
        <end position="104"/>
    </location>
</feature>
<dbReference type="Pfam" id="PF11377">
    <property type="entry name" value="DUF3180"/>
    <property type="match status" value="1"/>
</dbReference>
<feature type="transmembrane region" description="Helical" evidence="1">
    <location>
        <begin position="38"/>
        <end position="59"/>
    </location>
</feature>
<keyword evidence="1" id="KW-0812">Transmembrane</keyword>
<gene>
    <name evidence="2" type="ORF">MalAC0309_2672</name>
</gene>
<evidence type="ECO:0000313" key="2">
    <source>
        <dbReference type="EMBL" id="BAU33506.1"/>
    </source>
</evidence>
<organism evidence="2 3">
    <name type="scientific">Microcella alkaliphila</name>
    <dbReference type="NCBI Taxonomy" id="279828"/>
    <lineage>
        <taxon>Bacteria</taxon>
        <taxon>Bacillati</taxon>
        <taxon>Actinomycetota</taxon>
        <taxon>Actinomycetes</taxon>
        <taxon>Micrococcales</taxon>
        <taxon>Microbacteriaceae</taxon>
        <taxon>Microcella</taxon>
    </lineage>
</organism>
<dbReference type="EMBL" id="AP017315">
    <property type="protein sequence ID" value="BAU33506.1"/>
    <property type="molecule type" value="Genomic_DNA"/>
</dbReference>
<reference evidence="2 3" key="2">
    <citation type="submission" date="2016-01" db="EMBL/GenBank/DDBJ databases">
        <title>Microcella alkaliphila JAM AC0309 whole genome shotgun sequence.</title>
        <authorList>
            <person name="Kurata A."/>
            <person name="Hirose Y."/>
            <person name="Kishimoto N."/>
            <person name="Kobayashi T."/>
        </authorList>
    </citation>
    <scope>NUCLEOTIDE SEQUENCE [LARGE SCALE GENOMIC DNA]</scope>
    <source>
        <strain evidence="2 3">JAM AC0309</strain>
    </source>
</reference>
<dbReference type="Proteomes" id="UP000218965">
    <property type="component" value="Chromosome"/>
</dbReference>
<protein>
    <submittedName>
        <fullName evidence="2">Putative integral membrane protein</fullName>
    </submittedName>
</protein>
<proteinExistence type="predicted"/>
<evidence type="ECO:0000313" key="3">
    <source>
        <dbReference type="Proteomes" id="UP000218965"/>
    </source>
</evidence>
<accession>A0A0U5CIA4</accession>
<dbReference type="InterPro" id="IPR021517">
    <property type="entry name" value="DUF3180"/>
</dbReference>